<dbReference type="InterPro" id="IPR054596">
    <property type="entry name" value="PARP14_WWE"/>
</dbReference>
<evidence type="ECO:0000256" key="7">
    <source>
        <dbReference type="RuleBase" id="RU362114"/>
    </source>
</evidence>
<dbReference type="Pfam" id="PF23085">
    <property type="entry name" value="RRM_PARP14_3"/>
    <property type="match status" value="1"/>
</dbReference>
<dbReference type="PANTHER" id="PTHR14453">
    <property type="entry name" value="PARP/ZINC FINGER CCCH TYPE DOMAIN CONTAINING PROTEIN"/>
    <property type="match status" value="1"/>
</dbReference>
<dbReference type="SUPFAM" id="SSF117839">
    <property type="entry name" value="WWE domain"/>
    <property type="match status" value="1"/>
</dbReference>
<dbReference type="EMBL" id="JAFDVH010000012">
    <property type="protein sequence ID" value="KAG7467513.1"/>
    <property type="molecule type" value="Genomic_DNA"/>
</dbReference>
<evidence type="ECO:0000256" key="6">
    <source>
        <dbReference type="ARBA" id="ARBA00024347"/>
    </source>
</evidence>
<dbReference type="InterPro" id="IPR002589">
    <property type="entry name" value="Macro_dom"/>
</dbReference>
<dbReference type="SMART" id="SM00506">
    <property type="entry name" value="A1pp"/>
    <property type="match status" value="3"/>
</dbReference>
<dbReference type="Gene3D" id="3.30.70.330">
    <property type="match status" value="2"/>
</dbReference>
<name>A0A9D3PTD4_MEGAT</name>
<dbReference type="InterPro" id="IPR057047">
    <property type="entry name" value="PARP14_KH_5"/>
</dbReference>
<dbReference type="Proteomes" id="UP001046870">
    <property type="component" value="Chromosome 12"/>
</dbReference>
<evidence type="ECO:0000256" key="8">
    <source>
        <dbReference type="SAM" id="MobiDB-lite"/>
    </source>
</evidence>
<feature type="domain" description="Macro" evidence="10">
    <location>
        <begin position="787"/>
        <end position="974"/>
    </location>
</feature>
<keyword evidence="12" id="KW-1185">Reference proteome</keyword>
<dbReference type="PANTHER" id="PTHR14453:SF89">
    <property type="entry name" value="PROTEIN MONO-ADP-RIBOSYLTRANSFERASE PARP14"/>
    <property type="match status" value="1"/>
</dbReference>
<dbReference type="GO" id="GO:0005737">
    <property type="term" value="C:cytoplasm"/>
    <property type="evidence" value="ECO:0007669"/>
    <property type="project" value="TreeGrafter"/>
</dbReference>
<dbReference type="GO" id="GO:0003676">
    <property type="term" value="F:nucleic acid binding"/>
    <property type="evidence" value="ECO:0007669"/>
    <property type="project" value="InterPro"/>
</dbReference>
<dbReference type="InterPro" id="IPR052056">
    <property type="entry name" value="Mono-ARTD/PARP"/>
</dbReference>
<feature type="domain" description="Macro" evidence="10">
    <location>
        <begin position="1213"/>
        <end position="1387"/>
    </location>
</feature>
<gene>
    <name evidence="11" type="ORF">MATL_G00154500</name>
</gene>
<dbReference type="PROSITE" id="PS51059">
    <property type="entry name" value="PARP_CATALYTIC"/>
    <property type="match status" value="1"/>
</dbReference>
<dbReference type="EC" id="2.4.2.-" evidence="7"/>
<dbReference type="InterPro" id="IPR012317">
    <property type="entry name" value="Poly(ADP-ribose)pol_cat_dom"/>
</dbReference>
<evidence type="ECO:0000256" key="1">
    <source>
        <dbReference type="ARBA" id="ARBA00004123"/>
    </source>
</evidence>
<dbReference type="GO" id="GO:0010629">
    <property type="term" value="P:negative regulation of gene expression"/>
    <property type="evidence" value="ECO:0007669"/>
    <property type="project" value="TreeGrafter"/>
</dbReference>
<evidence type="ECO:0000313" key="11">
    <source>
        <dbReference type="EMBL" id="KAG7467513.1"/>
    </source>
</evidence>
<dbReference type="Pfam" id="PF23222">
    <property type="entry name" value="RRM_PARP14_1"/>
    <property type="match status" value="1"/>
</dbReference>
<dbReference type="GO" id="GO:0070212">
    <property type="term" value="P:protein poly-ADP-ribosylation"/>
    <property type="evidence" value="ECO:0007669"/>
    <property type="project" value="TreeGrafter"/>
</dbReference>
<dbReference type="InterPro" id="IPR057043">
    <property type="entry name" value="PARP14_KH_2"/>
</dbReference>
<protein>
    <recommendedName>
        <fullName evidence="7">Poly [ADP-ribose] polymerase</fullName>
        <shortName evidence="7">PARP</shortName>
        <ecNumber evidence="7">2.4.2.-</ecNumber>
    </recommendedName>
</protein>
<reference evidence="11" key="1">
    <citation type="submission" date="2021-01" db="EMBL/GenBank/DDBJ databases">
        <authorList>
            <person name="Zahm M."/>
            <person name="Roques C."/>
            <person name="Cabau C."/>
            <person name="Klopp C."/>
            <person name="Donnadieu C."/>
            <person name="Jouanno E."/>
            <person name="Lampietro C."/>
            <person name="Louis A."/>
            <person name="Herpin A."/>
            <person name="Echchiki A."/>
            <person name="Berthelot C."/>
            <person name="Parey E."/>
            <person name="Roest-Crollius H."/>
            <person name="Braasch I."/>
            <person name="Postlethwait J."/>
            <person name="Bobe J."/>
            <person name="Montfort J."/>
            <person name="Bouchez O."/>
            <person name="Begum T."/>
            <person name="Mejri S."/>
            <person name="Adams A."/>
            <person name="Chen W.-J."/>
            <person name="Guiguen Y."/>
        </authorList>
    </citation>
    <scope>NUCLEOTIDE SEQUENCE</scope>
    <source>
        <strain evidence="11">YG-15Mar2019-1</strain>
        <tissue evidence="11">Brain</tissue>
    </source>
</reference>
<dbReference type="CDD" id="cd02903">
    <property type="entry name" value="Macro_BAL-like"/>
    <property type="match status" value="2"/>
</dbReference>
<keyword evidence="5" id="KW-0539">Nucleus</keyword>
<dbReference type="SUPFAM" id="SSF52949">
    <property type="entry name" value="Macro domain-like"/>
    <property type="match status" value="3"/>
</dbReference>
<dbReference type="Pfam" id="PF01661">
    <property type="entry name" value="Macro"/>
    <property type="match status" value="3"/>
</dbReference>
<evidence type="ECO:0000259" key="10">
    <source>
        <dbReference type="PROSITE" id="PS51154"/>
    </source>
</evidence>
<dbReference type="InterPro" id="IPR012677">
    <property type="entry name" value="Nucleotide-bd_a/b_plait_sf"/>
</dbReference>
<dbReference type="Pfam" id="PF23252">
    <property type="entry name" value="KH_PARP14_5"/>
    <property type="match status" value="1"/>
</dbReference>
<evidence type="ECO:0000259" key="9">
    <source>
        <dbReference type="PROSITE" id="PS51059"/>
    </source>
</evidence>
<dbReference type="Pfam" id="PF23084">
    <property type="entry name" value="KH_PARP14_1"/>
    <property type="match status" value="1"/>
</dbReference>
<dbReference type="Pfam" id="PF23245">
    <property type="entry name" value="RRM_PARP14_2"/>
    <property type="match status" value="1"/>
</dbReference>
<dbReference type="Pfam" id="PF00644">
    <property type="entry name" value="PARP"/>
    <property type="match status" value="1"/>
</dbReference>
<keyword evidence="3 7" id="KW-0808">Transferase</keyword>
<accession>A0A9D3PTD4</accession>
<evidence type="ECO:0000313" key="12">
    <source>
        <dbReference type="Proteomes" id="UP001046870"/>
    </source>
</evidence>
<keyword evidence="2 7" id="KW-0328">Glycosyltransferase</keyword>
<dbReference type="PROSITE" id="PS51154">
    <property type="entry name" value="MACRO"/>
    <property type="match status" value="3"/>
</dbReference>
<dbReference type="InterPro" id="IPR057049">
    <property type="entry name" value="PARP14_KH_8"/>
</dbReference>
<dbReference type="SUPFAM" id="SSF54928">
    <property type="entry name" value="RNA-binding domain, RBD"/>
    <property type="match status" value="1"/>
</dbReference>
<feature type="region of interest" description="Disordered" evidence="8">
    <location>
        <begin position="980"/>
        <end position="1007"/>
    </location>
</feature>
<evidence type="ECO:0000256" key="3">
    <source>
        <dbReference type="ARBA" id="ARBA00022679"/>
    </source>
</evidence>
<dbReference type="GO" id="GO:0005634">
    <property type="term" value="C:nucleus"/>
    <property type="evidence" value="ECO:0007669"/>
    <property type="project" value="UniProtKB-SubCell"/>
</dbReference>
<dbReference type="Pfam" id="PF23248">
    <property type="entry name" value="KH_PARP14_2"/>
    <property type="match status" value="1"/>
</dbReference>
<evidence type="ECO:0000256" key="5">
    <source>
        <dbReference type="ARBA" id="ARBA00023242"/>
    </source>
</evidence>
<dbReference type="InterPro" id="IPR057050">
    <property type="entry name" value="RRM_PARP14_2"/>
</dbReference>
<comment type="similarity">
    <text evidence="6">Belongs to the ARTD/PARP family.</text>
</comment>
<dbReference type="InterPro" id="IPR037197">
    <property type="entry name" value="WWE_dom_sf"/>
</dbReference>
<evidence type="ECO:0000256" key="4">
    <source>
        <dbReference type="ARBA" id="ARBA00023027"/>
    </source>
</evidence>
<dbReference type="InterPro" id="IPR057051">
    <property type="entry name" value="PARP14_RPM_1"/>
</dbReference>
<dbReference type="Pfam" id="PF23251">
    <property type="entry name" value="KH_PARP14_4"/>
    <property type="match status" value="1"/>
</dbReference>
<dbReference type="Gene3D" id="3.40.220.10">
    <property type="entry name" value="Leucine Aminopeptidase, subunit E, domain 1"/>
    <property type="match status" value="3"/>
</dbReference>
<dbReference type="GO" id="GO:1990404">
    <property type="term" value="F:NAD+-protein mono-ADP-ribosyltransferase activity"/>
    <property type="evidence" value="ECO:0007669"/>
    <property type="project" value="TreeGrafter"/>
</dbReference>
<dbReference type="Pfam" id="PF23249">
    <property type="entry name" value="KH_PARP14_3"/>
    <property type="match status" value="1"/>
</dbReference>
<dbReference type="InterPro" id="IPR057046">
    <property type="entry name" value="PARP14_KH_4"/>
</dbReference>
<dbReference type="Pfam" id="PF23253">
    <property type="entry name" value="KH_PARP14_6"/>
    <property type="match status" value="1"/>
</dbReference>
<dbReference type="CDD" id="cd02907">
    <property type="entry name" value="Macro_Af1521_BAL-like"/>
    <property type="match status" value="1"/>
</dbReference>
<dbReference type="SUPFAM" id="SSF56399">
    <property type="entry name" value="ADP-ribosylation"/>
    <property type="match status" value="1"/>
</dbReference>
<dbReference type="Gene3D" id="3.30.720.50">
    <property type="match status" value="1"/>
</dbReference>
<dbReference type="FunFam" id="3.90.228.10:FF:000008">
    <property type="entry name" value="Poly [ADP-ribose] polymerase"/>
    <property type="match status" value="1"/>
</dbReference>
<dbReference type="CDD" id="cd12300">
    <property type="entry name" value="RRM1_PAR14"/>
    <property type="match status" value="1"/>
</dbReference>
<feature type="domain" description="PARP catalytic" evidence="9">
    <location>
        <begin position="1623"/>
        <end position="1817"/>
    </location>
</feature>
<dbReference type="InterPro" id="IPR057044">
    <property type="entry name" value="PARP14_KH_1"/>
</dbReference>
<comment type="caution">
    <text evidence="11">The sequence shown here is derived from an EMBL/GenBank/DDBJ whole genome shotgun (WGS) entry which is preliminary data.</text>
</comment>
<dbReference type="InterPro" id="IPR043472">
    <property type="entry name" value="Macro_dom-like"/>
</dbReference>
<dbReference type="Gene3D" id="3.90.228.10">
    <property type="match status" value="1"/>
</dbReference>
<feature type="region of interest" description="Disordered" evidence="8">
    <location>
        <begin position="88"/>
        <end position="138"/>
    </location>
</feature>
<dbReference type="InterPro" id="IPR057045">
    <property type="entry name" value="PARP14_KH_3"/>
</dbReference>
<feature type="compositionally biased region" description="Basic and acidic residues" evidence="8">
    <location>
        <begin position="88"/>
        <end position="104"/>
    </location>
</feature>
<feature type="domain" description="Macro" evidence="10">
    <location>
        <begin position="1003"/>
        <end position="1190"/>
    </location>
</feature>
<sequence length="1817" mass="201098">MDEGFPFPLCVEGDWDPGTPKLKNKLNIYFQSKKSNGGDCVVEYEKSDGQIAVVRFKTEEVRQRVLDKQGHELRLGKGALKLTVKLPSEEEKGANTEKLSETSKEIPCSSSQRETPDGADGRVPSGQSEVEVEDSTQEEVEAELDTISVVLENIPEKMTKDILEMLVENISDCCAETGDFSLEIIPDISMAVVTFQNGKAARHFLSSCTSNKMFRQNKLCAKPLEVTTKIKIENIPPNVSTEHLELYFDREGGVEDVKNLENEHSAIITFVDPRVVDKVRNKSHQIQRVPIRVYPYYESLGTALYGKDRPTWRLPDSFTESMDSSVWKFLHERRQVEEIFRCMSKHFCHVDLQRPVVKISPLPTLLQQKGLTAKHINGWKENATNAFRSAISRYRSFECQVPSPVWKESEMEIRSALTEAVILVPDMARGMVALAGPSEDVARLEKVLVGVVDRATNKIERESNSIVEEVSVTPSLFHILQQDGLQQRSTAEHPQLKMTYNQESRKLVLCGLFPEVYSVKSKVLEQIVGMKRKAVEVDDHVLTFLCEVDREELSNTLFISQGISATYEMEGRRVLVLGSTEQALSEAETQLKKVLGFYTIKVEDLSVLRKPEWQDLVTRLKKLFNTPYKTVTVRRTGPDTKLEVVVSGCQDSINAVGDQLSDFVSKNTIMDETMDVSAQVVVKFIQEHKRDAWSEVSKKDVKVTFDEKNRIPNISLHGPRVHVKDAKKIFGDLLSSLHFDTLRVTKPGAKKFFKDKQAVYLGTAMSQMRCVVQLMEEDLEEAFSDDKFALQVQMADGVAIAICKADICRYPADAVVNAANECLKLDGGLAGALLDAAGPELQDECDRLMATRNRLAPGDAVITRAGRLPCKHVVHAVGPSFDPSQRQRSVGLLKRVVKQSLRQAEASGCLSVALPAISSGNLGFPLDLCAETIAQAVKEHCEDLYGENTLKKIHLVNNDDQKVQATEAAVRKVFAEYLAQSNPPPHVNPAGKDGQPGKVLSRAGQDRVQTKEGLTITLMKGNIQDASTDVIVNTLSKDLALHTGAVSKAILNAAGPELQNQVNTEAAGSNPGEGSVIVTKGCNLKSKLVFHAIAPHWDKGKGKAEKLLGGIMEKCLEQTEKRQQGSITFSAIGSGNLGFPKDLVASMMLDQVLSFSSKAKPRHLQEVVFVLHPSDMQTGQAFTDEFKKRFSSTTASAPAQHGKKGFFSKVVTSKQGHEMKLGGVMLQVVTGDITKETTDAIVNSSNADFSLRSGVSKAIMDAAGQAVDAECKLLGSQPNTGMIMTQPGNLKSKKIIHIEGQTDPAKISACVKGVLQMCAQNNLTSVSFPALGTGQGGVSASQVADTMLDAVTDTVQQNPTTSLQLVRLVIFQAPMLTDFHNSMQKRENTGSQKEKEKETIWSKFKPYTSIFWKGSDKGAQEDKQKLKDFPLEGEKADPAVFHICGASQADVENTKRWIEDLIRDELAFQTVTDEAILSLSAEDHRKIQEMQKRLGVSVTMGEGDKEASLTVEGLSRDVLNAIGEIQDIVKKIRFEATRKRDAEIASALVEWQYQQGSQYVPFDIMANLELEEALVIQMVDVNITIQNKRYNVTLPDGPAVDSSGNQLQIKRINKQEALEQDSLPKHWNPMTGNEQYVMVPLQAGTQEYNEVLGLFQKTCRNQVLKIERVQNPSLWKSFEISKQAMDKKNRHQNNEKKLFHGTSEPTIKPINLRGFNRSYAGKNAAAFGNGTYFAVNASYSASNTYSVPNAQGQKYMYLCRVLTGDFTTGQGGMIVPPAKNNTTAELYDSVTDNPATPSMFVIFNDIQAYPEYLITFR</sequence>
<dbReference type="Pfam" id="PF23254">
    <property type="entry name" value="KH_PARP14_8"/>
    <property type="match status" value="1"/>
</dbReference>
<dbReference type="GO" id="GO:0003950">
    <property type="term" value="F:NAD+ poly-ADP-ribosyltransferase activity"/>
    <property type="evidence" value="ECO:0007669"/>
    <property type="project" value="UniProtKB-UniRule"/>
</dbReference>
<keyword evidence="4 7" id="KW-0520">NAD</keyword>
<comment type="subcellular location">
    <subcellularLocation>
        <location evidence="1">Nucleus</location>
    </subcellularLocation>
</comment>
<evidence type="ECO:0000256" key="2">
    <source>
        <dbReference type="ARBA" id="ARBA00022676"/>
    </source>
</evidence>
<proteinExistence type="inferred from homology"/>
<dbReference type="Pfam" id="PF22005">
    <property type="entry name" value="WWE_1"/>
    <property type="match status" value="1"/>
</dbReference>
<dbReference type="GO" id="GO:0003714">
    <property type="term" value="F:transcription corepressor activity"/>
    <property type="evidence" value="ECO:0007669"/>
    <property type="project" value="TreeGrafter"/>
</dbReference>
<organism evidence="11 12">
    <name type="scientific">Megalops atlanticus</name>
    <name type="common">Tarpon</name>
    <name type="synonym">Clupea gigantea</name>
    <dbReference type="NCBI Taxonomy" id="7932"/>
    <lineage>
        <taxon>Eukaryota</taxon>
        <taxon>Metazoa</taxon>
        <taxon>Chordata</taxon>
        <taxon>Craniata</taxon>
        <taxon>Vertebrata</taxon>
        <taxon>Euteleostomi</taxon>
        <taxon>Actinopterygii</taxon>
        <taxon>Neopterygii</taxon>
        <taxon>Teleostei</taxon>
        <taxon>Elopiformes</taxon>
        <taxon>Megalopidae</taxon>
        <taxon>Megalops</taxon>
    </lineage>
</organism>
<dbReference type="OrthoDB" id="6133115at2759"/>
<dbReference type="InterPro" id="IPR057048">
    <property type="entry name" value="PARP14_KH_6"/>
</dbReference>
<dbReference type="InterPro" id="IPR035979">
    <property type="entry name" value="RBD_domain_sf"/>
</dbReference>
<dbReference type="CDD" id="cd01439">
    <property type="entry name" value="TCCD_inducible_PARP_like"/>
    <property type="match status" value="1"/>
</dbReference>